<dbReference type="PANTHER" id="PTHR24412">
    <property type="entry name" value="KELCH PROTEIN"/>
    <property type="match status" value="1"/>
</dbReference>
<dbReference type="Gene3D" id="2.120.10.80">
    <property type="entry name" value="Kelch-type beta propeller"/>
    <property type="match status" value="2"/>
</dbReference>
<dbReference type="InterPro" id="IPR006652">
    <property type="entry name" value="Kelch_1"/>
</dbReference>
<feature type="domain" description="BACK" evidence="3">
    <location>
        <begin position="125"/>
        <end position="227"/>
    </location>
</feature>
<evidence type="ECO:0000313" key="5">
    <source>
        <dbReference type="Proteomes" id="UP001208570"/>
    </source>
</evidence>
<keyword evidence="5" id="KW-1185">Reference proteome</keyword>
<keyword evidence="1" id="KW-0880">Kelch repeat</keyword>
<dbReference type="Pfam" id="PF07707">
    <property type="entry name" value="BACK"/>
    <property type="match status" value="1"/>
</dbReference>
<proteinExistence type="predicted"/>
<dbReference type="Gene3D" id="1.25.40.420">
    <property type="match status" value="1"/>
</dbReference>
<dbReference type="EMBL" id="JAODUP010000084">
    <property type="protein sequence ID" value="KAK2163180.1"/>
    <property type="molecule type" value="Genomic_DNA"/>
</dbReference>
<evidence type="ECO:0000256" key="2">
    <source>
        <dbReference type="ARBA" id="ARBA00022737"/>
    </source>
</evidence>
<dbReference type="Proteomes" id="UP001208570">
    <property type="component" value="Unassembled WGS sequence"/>
</dbReference>
<dbReference type="CDD" id="cd18444">
    <property type="entry name" value="BACK_KLHL1_like"/>
    <property type="match status" value="1"/>
</dbReference>
<dbReference type="AlphaFoldDB" id="A0AAD9NAS4"/>
<reference evidence="4" key="1">
    <citation type="journal article" date="2023" name="Mol. Biol. Evol.">
        <title>Third-Generation Sequencing Reveals the Adaptive Role of the Epigenome in Three Deep-Sea Polychaetes.</title>
        <authorList>
            <person name="Perez M."/>
            <person name="Aroh O."/>
            <person name="Sun Y."/>
            <person name="Lan Y."/>
            <person name="Juniper S.K."/>
            <person name="Young C.R."/>
            <person name="Angers B."/>
            <person name="Qian P.Y."/>
        </authorList>
    </citation>
    <scope>NUCLEOTIDE SEQUENCE</scope>
    <source>
        <strain evidence="4">P08H-3</strain>
    </source>
</reference>
<protein>
    <recommendedName>
        <fullName evidence="3">BACK domain-containing protein</fullName>
    </recommendedName>
</protein>
<keyword evidence="2" id="KW-0677">Repeat</keyword>
<dbReference type="SUPFAM" id="SSF50965">
    <property type="entry name" value="Galactose oxidase, central domain"/>
    <property type="match status" value="1"/>
</dbReference>
<organism evidence="4 5">
    <name type="scientific">Paralvinella palmiformis</name>
    <dbReference type="NCBI Taxonomy" id="53620"/>
    <lineage>
        <taxon>Eukaryota</taxon>
        <taxon>Metazoa</taxon>
        <taxon>Spiralia</taxon>
        <taxon>Lophotrochozoa</taxon>
        <taxon>Annelida</taxon>
        <taxon>Polychaeta</taxon>
        <taxon>Sedentaria</taxon>
        <taxon>Canalipalpata</taxon>
        <taxon>Terebellida</taxon>
        <taxon>Terebelliformia</taxon>
        <taxon>Alvinellidae</taxon>
        <taxon>Paralvinella</taxon>
    </lineage>
</organism>
<evidence type="ECO:0000259" key="3">
    <source>
        <dbReference type="SMART" id="SM00875"/>
    </source>
</evidence>
<evidence type="ECO:0000313" key="4">
    <source>
        <dbReference type="EMBL" id="KAK2163180.1"/>
    </source>
</evidence>
<dbReference type="SMART" id="SM00612">
    <property type="entry name" value="Kelch"/>
    <property type="match status" value="3"/>
</dbReference>
<sequence length="501" mass="56726">MHSCGQQMKANGTKLKSDPVMVPGYSLVICVGMRFRLLLRLPSSDTGCPQIGHLSVAARRVPFSFAFWWSSRRELAFPMTTRREKLTSVRKRWRICCQRPVCYNCRRWWRPAVVFLSKQLHPSNCIGIRQFADAQGCSDLFKLANNYVQEHFVDVIRNQEFLLLPVDEISKLLASDDLNVPNEETIFHAMILWAKADPVTRKLHLARLLNHVKLPLLTPQFIADHIETNILIKEDYECQELIKDAFKYHSLPDRRSTLQSPRTKPRKSTVGMLYAVGGMDNNKGSSTIERYDLRSNKWVQIEKMNGRRLQFGVAVIDDKLFVVGGRDGLKTLNTAECVGVLEGPMYAVGGHDGWSYLNTVERWDPQSRQWSFVASMNTARSTTGVAILNGKLYAVGGRDGSSCLKSVECFHPHTNKWTLCSPMNRRRGGVGVATCNGFLYAVGGHDAPASNPTSSRFDCVERQRHYAQDVLVHVLSTSKVADWWSHTWSYQAALQLKNTSC</sequence>
<dbReference type="InterPro" id="IPR011043">
    <property type="entry name" value="Gal_Oxase/kelch_b-propeller"/>
</dbReference>
<name>A0AAD9NAS4_9ANNE</name>
<dbReference type="Pfam" id="PF01344">
    <property type="entry name" value="Kelch_1"/>
    <property type="match status" value="4"/>
</dbReference>
<comment type="caution">
    <text evidence="4">The sequence shown here is derived from an EMBL/GenBank/DDBJ whole genome shotgun (WGS) entry which is preliminary data.</text>
</comment>
<dbReference type="SMART" id="SM00875">
    <property type="entry name" value="BACK"/>
    <property type="match status" value="1"/>
</dbReference>
<dbReference type="FunFam" id="1.25.40.420:FF:000001">
    <property type="entry name" value="Kelch-like family member 12"/>
    <property type="match status" value="1"/>
</dbReference>
<dbReference type="InterPro" id="IPR015915">
    <property type="entry name" value="Kelch-typ_b-propeller"/>
</dbReference>
<evidence type="ECO:0000256" key="1">
    <source>
        <dbReference type="ARBA" id="ARBA00022441"/>
    </source>
</evidence>
<accession>A0AAD9NAS4</accession>
<gene>
    <name evidence="4" type="ORF">LSH36_84g06022</name>
</gene>
<dbReference type="InterPro" id="IPR011705">
    <property type="entry name" value="BACK"/>
</dbReference>
<dbReference type="PANTHER" id="PTHR24412:SF74">
    <property type="entry name" value="KELCH-LIKE PROTEIN 4"/>
    <property type="match status" value="1"/>
</dbReference>